<feature type="compositionally biased region" description="Basic and acidic residues" evidence="1">
    <location>
        <begin position="405"/>
        <end position="420"/>
    </location>
</feature>
<feature type="compositionally biased region" description="Polar residues" evidence="1">
    <location>
        <begin position="260"/>
        <end position="270"/>
    </location>
</feature>
<organism evidence="2 3">
    <name type="scientific">Acanthaster planci</name>
    <name type="common">Crown-of-thorns starfish</name>
    <dbReference type="NCBI Taxonomy" id="133434"/>
    <lineage>
        <taxon>Eukaryota</taxon>
        <taxon>Metazoa</taxon>
        <taxon>Echinodermata</taxon>
        <taxon>Eleutherozoa</taxon>
        <taxon>Asterozoa</taxon>
        <taxon>Asteroidea</taxon>
        <taxon>Valvatacea</taxon>
        <taxon>Valvatida</taxon>
        <taxon>Acanthasteridae</taxon>
        <taxon>Acanthaster</taxon>
    </lineage>
</organism>
<accession>A0A8B7ZKA6</accession>
<protein>
    <submittedName>
        <fullName evidence="3">Spore wall protein 2-like</fullName>
    </submittedName>
</protein>
<dbReference type="OMA" id="MSVEMMD"/>
<feature type="compositionally biased region" description="Basic and acidic residues" evidence="1">
    <location>
        <begin position="175"/>
        <end position="191"/>
    </location>
</feature>
<name>A0A8B7ZKA6_ACAPL</name>
<feature type="region of interest" description="Disordered" evidence="1">
    <location>
        <begin position="245"/>
        <end position="313"/>
    </location>
</feature>
<dbReference type="OrthoDB" id="10554737at2759"/>
<proteinExistence type="predicted"/>
<sequence length="507" mass="57323">MMDGTMISLFRDYEHGRRYKAERLSQGGNDTENASTMPTLLPRTLVTHKHRRGKSYPQVEISRRLLCTATPPPSLQSQSLPKINACGDAARQQHHHSNPVSSKAEQGTVIPSIKCCTTQSLPSLSHSDSNFQRKKLGKKTHKDPQRRSAFNIFKTSRQERHTAARCQNFSWDFSPRTREVPKNSTDTKDRCLQGPAHVKGPRPVHLYMSVEMMDKVLEKRKGLRSDELLNELIGLPPSQIRVSTSHEKIRQRKKEKVKHNTINGNPSQETQHQDDAARDQNQANCKKVTTTCTNNHNSEMHNTTREQLPDENCHSNEMETETKTTCEDKMEDCYGNHMDGEFQDEDEEELEGLGSNEGSDVFDGCEDDTEDNGDVDDEEGEEVSQDEDSEEQEGDSDDEDGFADAEAHDDGPEDDVKHEEDGEDSDDDGPEAEGQDKNDGGREGEEDDSEKEDEAEEADENDEEEQREDGKDDDDNEDDDRTVADTEMEEVLDEQEDGMSDDDNDDQ</sequence>
<feature type="region of interest" description="Disordered" evidence="1">
    <location>
        <begin position="336"/>
        <end position="507"/>
    </location>
</feature>
<feature type="compositionally biased region" description="Acidic residues" evidence="1">
    <location>
        <begin position="341"/>
        <end position="351"/>
    </location>
</feature>
<dbReference type="KEGG" id="aplc:110987153"/>
<feature type="compositionally biased region" description="Low complexity" evidence="1">
    <location>
        <begin position="284"/>
        <end position="297"/>
    </location>
</feature>
<dbReference type="RefSeq" id="XP_022105320.1">
    <property type="nucleotide sequence ID" value="XM_022249628.1"/>
</dbReference>
<evidence type="ECO:0000313" key="3">
    <source>
        <dbReference type="RefSeq" id="XP_022105320.1"/>
    </source>
</evidence>
<dbReference type="Proteomes" id="UP000694845">
    <property type="component" value="Unplaced"/>
</dbReference>
<feature type="compositionally biased region" description="Basic and acidic residues" evidence="1">
    <location>
        <begin position="434"/>
        <end position="443"/>
    </location>
</feature>
<dbReference type="AlphaFoldDB" id="A0A8B7ZKA6"/>
<feature type="compositionally biased region" description="Acidic residues" evidence="1">
    <location>
        <begin position="363"/>
        <end position="403"/>
    </location>
</feature>
<feature type="compositionally biased region" description="Basic residues" evidence="1">
    <location>
        <begin position="249"/>
        <end position="259"/>
    </location>
</feature>
<feature type="compositionally biased region" description="Acidic residues" evidence="1">
    <location>
        <begin position="444"/>
        <end position="507"/>
    </location>
</feature>
<feature type="region of interest" description="Disordered" evidence="1">
    <location>
        <begin position="126"/>
        <end position="145"/>
    </location>
</feature>
<feature type="compositionally biased region" description="Basic residues" evidence="1">
    <location>
        <begin position="132"/>
        <end position="141"/>
    </location>
</feature>
<evidence type="ECO:0000256" key="1">
    <source>
        <dbReference type="SAM" id="MobiDB-lite"/>
    </source>
</evidence>
<feature type="region of interest" description="Disordered" evidence="1">
    <location>
        <begin position="175"/>
        <end position="198"/>
    </location>
</feature>
<reference evidence="3" key="1">
    <citation type="submission" date="2025-08" db="UniProtKB">
        <authorList>
            <consortium name="RefSeq"/>
        </authorList>
    </citation>
    <scope>IDENTIFICATION</scope>
</reference>
<feature type="compositionally biased region" description="Acidic residues" evidence="1">
    <location>
        <begin position="421"/>
        <end position="433"/>
    </location>
</feature>
<evidence type="ECO:0000313" key="2">
    <source>
        <dbReference type="Proteomes" id="UP000694845"/>
    </source>
</evidence>
<gene>
    <name evidence="3" type="primary">LOC110987153</name>
</gene>
<dbReference type="GeneID" id="110987153"/>
<keyword evidence="2" id="KW-1185">Reference proteome</keyword>
<feature type="compositionally biased region" description="Basic and acidic residues" evidence="1">
    <location>
        <begin position="298"/>
        <end position="313"/>
    </location>
</feature>